<evidence type="ECO:0000313" key="1">
    <source>
        <dbReference type="EMBL" id="MCF0263415.1"/>
    </source>
</evidence>
<organism evidence="1 2">
    <name type="scientific">Acinetobacter guillouiae</name>
    <name type="common">Acinetobacter genomosp. 11</name>
    <dbReference type="NCBI Taxonomy" id="106649"/>
    <lineage>
        <taxon>Bacteria</taxon>
        <taxon>Pseudomonadati</taxon>
        <taxon>Pseudomonadota</taxon>
        <taxon>Gammaproteobacteria</taxon>
        <taxon>Moraxellales</taxon>
        <taxon>Moraxellaceae</taxon>
        <taxon>Acinetobacter</taxon>
    </lineage>
</organism>
<sequence>MTPIKNITTIQPYLTLLPDHEVVFAPSSLFLAQHLLPLVSIDLPAINPAWQGKIHLLNPIEPYEGYIGSDTTEFSDAFANENWFIMQLNQQNQYEWLANKRYFALENPDCEADLKTHHKEMYEDYVQLKQRFAETGKVISTSRIEYQNDSATTLLDQLGGECGGGNWTYPIDEHFDLRYINADRDDQEVHIYDRDGKRYYFIAAVAGWEYCSHGADWILMYYQPETQRVLYTFDWS</sequence>
<dbReference type="EMBL" id="JAHWXT010000001">
    <property type="protein sequence ID" value="MCF0263415.1"/>
    <property type="molecule type" value="Genomic_DNA"/>
</dbReference>
<reference evidence="1" key="1">
    <citation type="submission" date="2021-07" db="EMBL/GenBank/DDBJ databases">
        <authorList>
            <person name="Fernandez M."/>
            <person name="Pereira P."/>
            <person name="Torres Tejerizo G.A."/>
            <person name="Gonzalez P."/>
            <person name="Agostini E."/>
        </authorList>
    </citation>
    <scope>NUCLEOTIDE SEQUENCE</scope>
    <source>
        <strain evidence="1">SFC 500-1A</strain>
    </source>
</reference>
<gene>
    <name evidence="1" type="ORF">KW868_02875</name>
</gene>
<evidence type="ECO:0008006" key="3">
    <source>
        <dbReference type="Google" id="ProtNLM"/>
    </source>
</evidence>
<proteinExistence type="predicted"/>
<name>A0A8X8GFV1_ACIGI</name>
<dbReference type="Proteomes" id="UP000887320">
    <property type="component" value="Unassembled WGS sequence"/>
</dbReference>
<accession>A0A8X8GFV1</accession>
<comment type="caution">
    <text evidence="1">The sequence shown here is derived from an EMBL/GenBank/DDBJ whole genome shotgun (WGS) entry which is preliminary data.</text>
</comment>
<protein>
    <recommendedName>
        <fullName evidence="3">DUF1963 domain-containing protein</fullName>
    </recommendedName>
</protein>
<dbReference type="AlphaFoldDB" id="A0A8X8GFV1"/>
<evidence type="ECO:0000313" key="2">
    <source>
        <dbReference type="Proteomes" id="UP000887320"/>
    </source>
</evidence>
<dbReference type="RefSeq" id="WP_234622660.1">
    <property type="nucleotide sequence ID" value="NZ_JAHWXT010000001.1"/>
</dbReference>